<reference evidence="2 3" key="1">
    <citation type="submission" date="2023-03" db="EMBL/GenBank/DDBJ databases">
        <title>Isolation and description of six Streptomyces strains from soil environments, able to metabolize different microbial glucans.</title>
        <authorList>
            <person name="Widen T."/>
            <person name="Larsbrink J."/>
        </authorList>
    </citation>
    <scope>NUCLEOTIDE SEQUENCE [LARGE SCALE GENOMIC DNA]</scope>
    <source>
        <strain evidence="2 3">Mut1</strain>
    </source>
</reference>
<sequence length="146" mass="16018">MSLSHIVLSSGRSVELTEVRMSSTYAWMLEGYPCKPVNDMKLRGLRSQAEQAYPGTPCHLVPPRPEYPDRSTDAARPFGPVEVLPPVTCIGLLRSTAVAPGLDPALHRSALAVAWLQGTLDVPSGEDAEPALRELHWDELARDYEL</sequence>
<dbReference type="EMBL" id="CP120997">
    <property type="protein sequence ID" value="WLQ35473.1"/>
    <property type="molecule type" value="Genomic_DNA"/>
</dbReference>
<keyword evidence="3" id="KW-1185">Reference proteome</keyword>
<protein>
    <submittedName>
        <fullName evidence="2">Uncharacterized protein</fullName>
    </submittedName>
</protein>
<feature type="region of interest" description="Disordered" evidence="1">
    <location>
        <begin position="53"/>
        <end position="74"/>
    </location>
</feature>
<name>A0ABY9HN79_9ACTN</name>
<evidence type="ECO:0000313" key="3">
    <source>
        <dbReference type="Proteomes" id="UP001239522"/>
    </source>
</evidence>
<evidence type="ECO:0000313" key="2">
    <source>
        <dbReference type="EMBL" id="WLQ35473.1"/>
    </source>
</evidence>
<dbReference type="Proteomes" id="UP001239522">
    <property type="component" value="Chromosome"/>
</dbReference>
<proteinExistence type="predicted"/>
<evidence type="ECO:0000256" key="1">
    <source>
        <dbReference type="SAM" id="MobiDB-lite"/>
    </source>
</evidence>
<accession>A0ABY9HN79</accession>
<organism evidence="2 3">
    <name type="scientific">Streptomyces castrisilvae</name>
    <dbReference type="NCBI Taxonomy" id="3033811"/>
    <lineage>
        <taxon>Bacteria</taxon>
        <taxon>Bacillati</taxon>
        <taxon>Actinomycetota</taxon>
        <taxon>Actinomycetes</taxon>
        <taxon>Kitasatosporales</taxon>
        <taxon>Streptomycetaceae</taxon>
        <taxon>Streptomyces</taxon>
    </lineage>
</organism>
<gene>
    <name evidence="2" type="ORF">P8A18_19510</name>
</gene>
<dbReference type="RefSeq" id="WP_306056169.1">
    <property type="nucleotide sequence ID" value="NZ_CP120997.1"/>
</dbReference>